<sequence length="43" mass="4863">MKRMPPEKLKTAMINQWRSVDTILILLVGLGAVAMVQTYKDCV</sequence>
<organism evidence="1">
    <name type="scientific">uncultured marine microorganism</name>
    <dbReference type="NCBI Taxonomy" id="415540"/>
    <lineage>
        <taxon>unclassified sequences</taxon>
        <taxon>environmental samples</taxon>
    </lineage>
</organism>
<dbReference type="AlphaFoldDB" id="A5CFT4"/>
<reference evidence="1" key="1">
    <citation type="submission" date="2007-03" db="EMBL/GenBank/DDBJ databases">
        <title>Isolation and characterization of alkane hydroxylases from Pacific deep-sea sediment.</title>
        <authorList>
            <person name="Xu M."/>
        </authorList>
    </citation>
    <scope>NUCLEOTIDE SEQUENCE</scope>
</reference>
<proteinExistence type="predicted"/>
<name>A5CFT4_9ZZZZ</name>
<protein>
    <submittedName>
        <fullName evidence="1">Uncharacterized protein</fullName>
    </submittedName>
</protein>
<accession>A5CFT4</accession>
<evidence type="ECO:0000313" key="1">
    <source>
        <dbReference type="EMBL" id="CAM58101.1"/>
    </source>
</evidence>
<dbReference type="EMBL" id="AM501426">
    <property type="protein sequence ID" value="CAM58101.1"/>
    <property type="molecule type" value="Genomic_DNA"/>
</dbReference>